<evidence type="ECO:0000313" key="2">
    <source>
        <dbReference type="EMBL" id="KKT38228.1"/>
    </source>
</evidence>
<proteinExistence type="predicted"/>
<dbReference type="Pfam" id="PF18901">
    <property type="entry name" value="DUF5657"/>
    <property type="match status" value="1"/>
</dbReference>
<evidence type="ECO:0000256" key="1">
    <source>
        <dbReference type="SAM" id="Phobius"/>
    </source>
</evidence>
<sequence length="75" mass="8465">MEIFPGINIDISLSLIVGIMVKMLMLILLFLSIIMVRQEALMDRVVNLPMGNTLKTLVWVFFVMTLILTTIVVIA</sequence>
<dbReference type="AlphaFoldDB" id="A0A0G1GVI6"/>
<dbReference type="EMBL" id="LCHQ01000019">
    <property type="protein sequence ID" value="KKT38228.1"/>
    <property type="molecule type" value="Genomic_DNA"/>
</dbReference>
<protein>
    <submittedName>
        <fullName evidence="2">Uncharacterized protein</fullName>
    </submittedName>
</protein>
<keyword evidence="1" id="KW-1133">Transmembrane helix</keyword>
<keyword evidence="1" id="KW-0472">Membrane</keyword>
<gene>
    <name evidence="2" type="ORF">UW26_C0019G0008</name>
</gene>
<dbReference type="Proteomes" id="UP000034097">
    <property type="component" value="Unassembled WGS sequence"/>
</dbReference>
<feature type="transmembrane region" description="Helical" evidence="1">
    <location>
        <begin position="56"/>
        <end position="74"/>
    </location>
</feature>
<dbReference type="InterPro" id="IPR043716">
    <property type="entry name" value="DUF5657"/>
</dbReference>
<reference evidence="2 3" key="1">
    <citation type="journal article" date="2015" name="Nature">
        <title>rRNA introns, odd ribosomes, and small enigmatic genomes across a large radiation of phyla.</title>
        <authorList>
            <person name="Brown C.T."/>
            <person name="Hug L.A."/>
            <person name="Thomas B.C."/>
            <person name="Sharon I."/>
            <person name="Castelle C.J."/>
            <person name="Singh A."/>
            <person name="Wilkins M.J."/>
            <person name="Williams K.H."/>
            <person name="Banfield J.F."/>
        </authorList>
    </citation>
    <scope>NUCLEOTIDE SEQUENCE [LARGE SCALE GENOMIC DNA]</scope>
</reference>
<name>A0A0G1GVI6_9BACT</name>
<comment type="caution">
    <text evidence="2">The sequence shown here is derived from an EMBL/GenBank/DDBJ whole genome shotgun (WGS) entry which is preliminary data.</text>
</comment>
<accession>A0A0G1GVI6</accession>
<feature type="transmembrane region" description="Helical" evidence="1">
    <location>
        <begin position="12"/>
        <end position="36"/>
    </location>
</feature>
<organism evidence="2 3">
    <name type="scientific">Candidatus Collierbacteria bacterium GW2011_GWF1_44_12</name>
    <dbReference type="NCBI Taxonomy" id="1618402"/>
    <lineage>
        <taxon>Bacteria</taxon>
        <taxon>Candidatus Collieribacteriota</taxon>
    </lineage>
</organism>
<evidence type="ECO:0000313" key="3">
    <source>
        <dbReference type="Proteomes" id="UP000034097"/>
    </source>
</evidence>
<keyword evidence="1" id="KW-0812">Transmembrane</keyword>